<feature type="region of interest" description="Disordered" evidence="1">
    <location>
        <begin position="109"/>
        <end position="158"/>
    </location>
</feature>
<name>A0ABU6T503_9FABA</name>
<organism evidence="2 3">
    <name type="scientific">Stylosanthes scabra</name>
    <dbReference type="NCBI Taxonomy" id="79078"/>
    <lineage>
        <taxon>Eukaryota</taxon>
        <taxon>Viridiplantae</taxon>
        <taxon>Streptophyta</taxon>
        <taxon>Embryophyta</taxon>
        <taxon>Tracheophyta</taxon>
        <taxon>Spermatophyta</taxon>
        <taxon>Magnoliopsida</taxon>
        <taxon>eudicotyledons</taxon>
        <taxon>Gunneridae</taxon>
        <taxon>Pentapetalae</taxon>
        <taxon>rosids</taxon>
        <taxon>fabids</taxon>
        <taxon>Fabales</taxon>
        <taxon>Fabaceae</taxon>
        <taxon>Papilionoideae</taxon>
        <taxon>50 kb inversion clade</taxon>
        <taxon>dalbergioids sensu lato</taxon>
        <taxon>Dalbergieae</taxon>
        <taxon>Pterocarpus clade</taxon>
        <taxon>Stylosanthes</taxon>
    </lineage>
</organism>
<evidence type="ECO:0000313" key="2">
    <source>
        <dbReference type="EMBL" id="MED6143782.1"/>
    </source>
</evidence>
<protein>
    <submittedName>
        <fullName evidence="2">Uncharacterized protein</fullName>
    </submittedName>
</protein>
<evidence type="ECO:0000256" key="1">
    <source>
        <dbReference type="SAM" id="MobiDB-lite"/>
    </source>
</evidence>
<evidence type="ECO:0000313" key="3">
    <source>
        <dbReference type="Proteomes" id="UP001341840"/>
    </source>
</evidence>
<accession>A0ABU6T503</accession>
<sequence length="158" mass="17955">MAKAEAEQQEWRTEGLRWWRIWAEGSGAAMELSEPSSFSDSKKSWGFWSCKGFLAAVFSFSRLLSRGGDHLNLSTAISDEHDHEKDNSGYQNSLRCGKDWYFFVNSSEDKSSLGGAQRCRGLPRRRPSPPPQCKLKQSSKWQLGEWRQGGSNSKDPFE</sequence>
<gene>
    <name evidence="2" type="ORF">PIB30_009284</name>
</gene>
<comment type="caution">
    <text evidence="2">The sequence shown here is derived from an EMBL/GenBank/DDBJ whole genome shotgun (WGS) entry which is preliminary data.</text>
</comment>
<keyword evidence="3" id="KW-1185">Reference proteome</keyword>
<proteinExistence type="predicted"/>
<feature type="compositionally biased region" description="Polar residues" evidence="1">
    <location>
        <begin position="149"/>
        <end position="158"/>
    </location>
</feature>
<reference evidence="2 3" key="1">
    <citation type="journal article" date="2023" name="Plants (Basel)">
        <title>Bridging the Gap: Combining Genomics and Transcriptomics Approaches to Understand Stylosanthes scabra, an Orphan Legume from the Brazilian Caatinga.</title>
        <authorList>
            <person name="Ferreira-Neto J.R.C."/>
            <person name="da Silva M.D."/>
            <person name="Binneck E."/>
            <person name="de Melo N.F."/>
            <person name="da Silva R.H."/>
            <person name="de Melo A.L.T.M."/>
            <person name="Pandolfi V."/>
            <person name="Bustamante F.O."/>
            <person name="Brasileiro-Vidal A.C."/>
            <person name="Benko-Iseppon A.M."/>
        </authorList>
    </citation>
    <scope>NUCLEOTIDE SEQUENCE [LARGE SCALE GENOMIC DNA]</scope>
    <source>
        <tissue evidence="2">Leaves</tissue>
    </source>
</reference>
<dbReference type="Proteomes" id="UP001341840">
    <property type="component" value="Unassembled WGS sequence"/>
</dbReference>
<dbReference type="EMBL" id="JASCZI010090642">
    <property type="protein sequence ID" value="MED6143782.1"/>
    <property type="molecule type" value="Genomic_DNA"/>
</dbReference>